<gene>
    <name evidence="1" type="ORF">CERSUDRAFT_89905</name>
</gene>
<dbReference type="HOGENOM" id="CLU_1180087_0_0_1"/>
<name>M2RSB8_CERS8</name>
<protein>
    <recommendedName>
        <fullName evidence="3">G domain-containing protein</fullName>
    </recommendedName>
</protein>
<dbReference type="SUPFAM" id="SSF52540">
    <property type="entry name" value="P-loop containing nucleoside triphosphate hydrolases"/>
    <property type="match status" value="1"/>
</dbReference>
<evidence type="ECO:0000313" key="2">
    <source>
        <dbReference type="Proteomes" id="UP000016930"/>
    </source>
</evidence>
<keyword evidence="2" id="KW-1185">Reference proteome</keyword>
<dbReference type="InterPro" id="IPR027417">
    <property type="entry name" value="P-loop_NTPase"/>
</dbReference>
<dbReference type="Gene3D" id="3.40.50.300">
    <property type="entry name" value="P-loop containing nucleotide triphosphate hydrolases"/>
    <property type="match status" value="1"/>
</dbReference>
<dbReference type="OrthoDB" id="8954335at2759"/>
<dbReference type="CDD" id="cd00882">
    <property type="entry name" value="Ras_like_GTPase"/>
    <property type="match status" value="1"/>
</dbReference>
<reference evidence="1 2" key="1">
    <citation type="journal article" date="2012" name="Proc. Natl. Acad. Sci. U.S.A.">
        <title>Comparative genomics of Ceriporiopsis subvermispora and Phanerochaete chrysosporium provide insight into selective ligninolysis.</title>
        <authorList>
            <person name="Fernandez-Fueyo E."/>
            <person name="Ruiz-Duenas F.J."/>
            <person name="Ferreira P."/>
            <person name="Floudas D."/>
            <person name="Hibbett D.S."/>
            <person name="Canessa P."/>
            <person name="Larrondo L.F."/>
            <person name="James T.Y."/>
            <person name="Seelenfreund D."/>
            <person name="Lobos S."/>
            <person name="Polanco R."/>
            <person name="Tello M."/>
            <person name="Honda Y."/>
            <person name="Watanabe T."/>
            <person name="Watanabe T."/>
            <person name="Ryu J.S."/>
            <person name="Kubicek C.P."/>
            <person name="Schmoll M."/>
            <person name="Gaskell J."/>
            <person name="Hammel K.E."/>
            <person name="St John F.J."/>
            <person name="Vanden Wymelenberg A."/>
            <person name="Sabat G."/>
            <person name="Splinter BonDurant S."/>
            <person name="Syed K."/>
            <person name="Yadav J.S."/>
            <person name="Doddapaneni H."/>
            <person name="Subramanian V."/>
            <person name="Lavin J.L."/>
            <person name="Oguiza J.A."/>
            <person name="Perez G."/>
            <person name="Pisabarro A.G."/>
            <person name="Ramirez L."/>
            <person name="Santoyo F."/>
            <person name="Master E."/>
            <person name="Coutinho P.M."/>
            <person name="Henrissat B."/>
            <person name="Lombard V."/>
            <person name="Magnuson J.K."/>
            <person name="Kuees U."/>
            <person name="Hori C."/>
            <person name="Igarashi K."/>
            <person name="Samejima M."/>
            <person name="Held B.W."/>
            <person name="Barry K.W."/>
            <person name="LaButti K.M."/>
            <person name="Lapidus A."/>
            <person name="Lindquist E.A."/>
            <person name="Lucas S.M."/>
            <person name="Riley R."/>
            <person name="Salamov A.A."/>
            <person name="Hoffmeister D."/>
            <person name="Schwenk D."/>
            <person name="Hadar Y."/>
            <person name="Yarden O."/>
            <person name="de Vries R.P."/>
            <person name="Wiebenga A."/>
            <person name="Stenlid J."/>
            <person name="Eastwood D."/>
            <person name="Grigoriev I.V."/>
            <person name="Berka R.M."/>
            <person name="Blanchette R.A."/>
            <person name="Kersten P."/>
            <person name="Martinez A.T."/>
            <person name="Vicuna R."/>
            <person name="Cullen D."/>
        </authorList>
    </citation>
    <scope>NUCLEOTIDE SEQUENCE [LARGE SCALE GENOMIC DNA]</scope>
    <source>
        <strain evidence="1 2">B</strain>
    </source>
</reference>
<dbReference type="STRING" id="914234.M2RSB8"/>
<evidence type="ECO:0008006" key="3">
    <source>
        <dbReference type="Google" id="ProtNLM"/>
    </source>
</evidence>
<dbReference type="EMBL" id="KB445791">
    <property type="protein sequence ID" value="EMD41337.1"/>
    <property type="molecule type" value="Genomic_DNA"/>
</dbReference>
<proteinExistence type="predicted"/>
<sequence>MVQGTGDRQMRANGVHNMLDVSTKPPSDVNSPSQVVPIEQPAAIISVLGEEMSGKSSFVKFLNNDPWICIPTDHTMAINIGPSTPFRVNSRTVVLVDSRGVGGRYPIITKRFVELVFRAIGISEEEGGQREGVIWIHSINDSDNDFKAPDLELLSELCGTCKSPPDLRKVVIVTTHWDAVPEDKAKTREAQLRSGCFKEMIEAGARMERHYNTPESAMGIISRFLGRDIEPHRVD</sequence>
<dbReference type="AlphaFoldDB" id="M2RSB8"/>
<organism evidence="1 2">
    <name type="scientific">Ceriporiopsis subvermispora (strain B)</name>
    <name type="common">White-rot fungus</name>
    <name type="synonym">Gelatoporia subvermispora</name>
    <dbReference type="NCBI Taxonomy" id="914234"/>
    <lineage>
        <taxon>Eukaryota</taxon>
        <taxon>Fungi</taxon>
        <taxon>Dikarya</taxon>
        <taxon>Basidiomycota</taxon>
        <taxon>Agaricomycotina</taxon>
        <taxon>Agaricomycetes</taxon>
        <taxon>Polyporales</taxon>
        <taxon>Gelatoporiaceae</taxon>
        <taxon>Gelatoporia</taxon>
    </lineage>
</organism>
<dbReference type="Proteomes" id="UP000016930">
    <property type="component" value="Unassembled WGS sequence"/>
</dbReference>
<accession>M2RSB8</accession>
<evidence type="ECO:0000313" key="1">
    <source>
        <dbReference type="EMBL" id="EMD41337.1"/>
    </source>
</evidence>